<keyword evidence="2" id="KW-0808">Transferase</keyword>
<dbReference type="GO" id="GO:0032259">
    <property type="term" value="P:methylation"/>
    <property type="evidence" value="ECO:0007669"/>
    <property type="project" value="UniProtKB-KW"/>
</dbReference>
<evidence type="ECO:0000313" key="2">
    <source>
        <dbReference type="EMBL" id="OQP87625.1"/>
    </source>
</evidence>
<dbReference type="SUPFAM" id="SSF53335">
    <property type="entry name" value="S-adenosyl-L-methionine-dependent methyltransferases"/>
    <property type="match status" value="1"/>
</dbReference>
<keyword evidence="3" id="KW-1185">Reference proteome</keyword>
<accession>A0ABX3PHN9</accession>
<dbReference type="PANTHER" id="PTHR39963">
    <property type="entry name" value="SLL0983 PROTEIN"/>
    <property type="match status" value="1"/>
</dbReference>
<feature type="domain" description="MnmC-like methyltransferase" evidence="1">
    <location>
        <begin position="129"/>
        <end position="248"/>
    </location>
</feature>
<evidence type="ECO:0000313" key="3">
    <source>
        <dbReference type="Proteomes" id="UP000192652"/>
    </source>
</evidence>
<keyword evidence="2" id="KW-0489">Methyltransferase</keyword>
<dbReference type="EMBL" id="MSPX01000002">
    <property type="protein sequence ID" value="OQP87625.1"/>
    <property type="molecule type" value="Genomic_DNA"/>
</dbReference>
<evidence type="ECO:0000259" key="1">
    <source>
        <dbReference type="Pfam" id="PF05430"/>
    </source>
</evidence>
<gene>
    <name evidence="2" type="ORF">BTR14_03400</name>
</gene>
<dbReference type="RefSeq" id="WP_081173820.1">
    <property type="nucleotide sequence ID" value="NZ_MSPX01000002.1"/>
</dbReference>
<dbReference type="GO" id="GO:0008168">
    <property type="term" value="F:methyltransferase activity"/>
    <property type="evidence" value="ECO:0007669"/>
    <property type="project" value="UniProtKB-KW"/>
</dbReference>
<sequence length="250" mass="27591">MTTRAPHPTDAEVPFQMPAPDSQTLDWFDGDMPYSREFGDHFYCRDDGRLECGHVFLAGNGLPERWAALRPGESFAIAELGFGTGLNATETWRQWKATAPAGARLTFTSFERFPMPAAAIDRALARWSELDAERRALVAAWPERPEGIVTRDLAPDVQLTVICGAALDSLAAQETLFDAWYLDGFAPSRNPDMWSAELMAAVHAHTQAGGRFATYAAAGFVRRNLAAAGFHVERRPGFAGKREMLCGERR</sequence>
<dbReference type="NCBIfam" id="NF033855">
    <property type="entry name" value="tRNA_MNMC2"/>
    <property type="match status" value="1"/>
</dbReference>
<proteinExistence type="predicted"/>
<reference evidence="2 3" key="1">
    <citation type="journal article" date="2017" name="Antonie Van Leeuwenhoek">
        <title>Rhizobium rhizosphaerae sp. nov., a novel species isolated from rice rhizosphere.</title>
        <authorList>
            <person name="Zhao J.J."/>
            <person name="Zhang J."/>
            <person name="Zhang R.J."/>
            <person name="Zhang C.W."/>
            <person name="Yin H.Q."/>
            <person name="Zhang X.X."/>
        </authorList>
    </citation>
    <scope>NUCLEOTIDE SEQUENCE [LARGE SCALE GENOMIC DNA]</scope>
    <source>
        <strain evidence="2 3">RD15</strain>
    </source>
</reference>
<dbReference type="InterPro" id="IPR008471">
    <property type="entry name" value="MnmC-like_methylTransf"/>
</dbReference>
<dbReference type="Proteomes" id="UP000192652">
    <property type="component" value="Unassembled WGS sequence"/>
</dbReference>
<comment type="caution">
    <text evidence="2">The sequence shown here is derived from an EMBL/GenBank/DDBJ whole genome shotgun (WGS) entry which is preliminary data.</text>
</comment>
<dbReference type="Gene3D" id="3.40.50.150">
    <property type="entry name" value="Vaccinia Virus protein VP39"/>
    <property type="match status" value="1"/>
</dbReference>
<dbReference type="PANTHER" id="PTHR39963:SF1">
    <property type="entry name" value="MNMC-LIKE METHYLTRANSFERASE DOMAIN-CONTAINING PROTEIN"/>
    <property type="match status" value="1"/>
</dbReference>
<organism evidence="2 3">
    <name type="scientific">Xaviernesmea rhizosphaerae</name>
    <dbReference type="NCBI Taxonomy" id="1672749"/>
    <lineage>
        <taxon>Bacteria</taxon>
        <taxon>Pseudomonadati</taxon>
        <taxon>Pseudomonadota</taxon>
        <taxon>Alphaproteobacteria</taxon>
        <taxon>Hyphomicrobiales</taxon>
        <taxon>Rhizobiaceae</taxon>
        <taxon>Rhizobium/Agrobacterium group</taxon>
        <taxon>Xaviernesmea</taxon>
    </lineage>
</organism>
<dbReference type="InterPro" id="IPR029063">
    <property type="entry name" value="SAM-dependent_MTases_sf"/>
</dbReference>
<name>A0ABX3PHN9_9HYPH</name>
<dbReference type="InterPro" id="IPR047785">
    <property type="entry name" value="tRNA_MNMC2"/>
</dbReference>
<protein>
    <submittedName>
        <fullName evidence="2">5-methylaminomethyl-2-thiouridine methyltransferase</fullName>
    </submittedName>
</protein>
<dbReference type="Pfam" id="PF05430">
    <property type="entry name" value="Methyltransf_30"/>
    <property type="match status" value="1"/>
</dbReference>